<evidence type="ECO:0000313" key="3">
    <source>
        <dbReference type="EMBL" id="PGG99353.1"/>
    </source>
</evidence>
<protein>
    <submittedName>
        <fullName evidence="3">Uncharacterized protein</fullName>
    </submittedName>
</protein>
<dbReference type="Proteomes" id="UP000223968">
    <property type="component" value="Unassembled WGS sequence"/>
</dbReference>
<proteinExistence type="predicted"/>
<accession>A0A2B7WJ05</accession>
<evidence type="ECO:0000256" key="1">
    <source>
        <dbReference type="SAM" id="MobiDB-lite"/>
    </source>
</evidence>
<name>A0A2B7WJ05_9EURO</name>
<keyword evidence="2" id="KW-0732">Signal</keyword>
<keyword evidence="4" id="KW-1185">Reference proteome</keyword>
<reference evidence="3 4" key="1">
    <citation type="submission" date="2017-10" db="EMBL/GenBank/DDBJ databases">
        <title>Comparative genomics in systemic dimorphic fungi from Ajellomycetaceae.</title>
        <authorList>
            <person name="Munoz J.F."/>
            <person name="Mcewen J.G."/>
            <person name="Clay O.K."/>
            <person name="Cuomo C.A."/>
        </authorList>
    </citation>
    <scope>NUCLEOTIDE SEQUENCE [LARGE SCALE GENOMIC DNA]</scope>
    <source>
        <strain evidence="3 4">UAMH5409</strain>
    </source>
</reference>
<dbReference type="EMBL" id="PDNB01000205">
    <property type="protein sequence ID" value="PGG99353.1"/>
    <property type="molecule type" value="Genomic_DNA"/>
</dbReference>
<feature type="signal peptide" evidence="2">
    <location>
        <begin position="1"/>
        <end position="23"/>
    </location>
</feature>
<sequence>MATLTLHHLLLFLFATLIPLACTSPITEKRQAAGIPRPPPDPKPRPGDGSGEFNSDGLCGFNDYRVHAILQGGVLAFRAKGWPQSARAMDHYLGESGKDLSVNVDEIMKTTPAFKNAVHDLAEKTAKQRVETFIGPWVDLAFTSPWTVWHAWNDAKNEPHNYDWYYALGEYSYAVTGVVHKARNGALSLEWKAHVFDRYNWDNSDKKNQLGWGIELSHREIGHLHKCGSAQEYTIRGSAKGQVVQNYDSKKPLPPIN</sequence>
<feature type="chain" id="PRO_5011998968" evidence="2">
    <location>
        <begin position="24"/>
        <end position="257"/>
    </location>
</feature>
<gene>
    <name evidence="3" type="ORF">AJ79_08547</name>
</gene>
<feature type="region of interest" description="Disordered" evidence="1">
    <location>
        <begin position="29"/>
        <end position="52"/>
    </location>
</feature>
<organism evidence="3 4">
    <name type="scientific">Helicocarpus griseus UAMH5409</name>
    <dbReference type="NCBI Taxonomy" id="1447875"/>
    <lineage>
        <taxon>Eukaryota</taxon>
        <taxon>Fungi</taxon>
        <taxon>Dikarya</taxon>
        <taxon>Ascomycota</taxon>
        <taxon>Pezizomycotina</taxon>
        <taxon>Eurotiomycetes</taxon>
        <taxon>Eurotiomycetidae</taxon>
        <taxon>Onygenales</taxon>
        <taxon>Ajellomycetaceae</taxon>
        <taxon>Helicocarpus</taxon>
    </lineage>
</organism>
<evidence type="ECO:0000313" key="4">
    <source>
        <dbReference type="Proteomes" id="UP000223968"/>
    </source>
</evidence>
<dbReference type="OrthoDB" id="4183412at2759"/>
<comment type="caution">
    <text evidence="3">The sequence shown here is derived from an EMBL/GenBank/DDBJ whole genome shotgun (WGS) entry which is preliminary data.</text>
</comment>
<dbReference type="AlphaFoldDB" id="A0A2B7WJ05"/>
<evidence type="ECO:0000256" key="2">
    <source>
        <dbReference type="SAM" id="SignalP"/>
    </source>
</evidence>